<protein>
    <submittedName>
        <fullName evidence="3">Homospermidine synthase</fullName>
    </submittedName>
</protein>
<dbReference type="EMBL" id="SNYM01000002">
    <property type="protein sequence ID" value="TDQ50400.1"/>
    <property type="molecule type" value="Genomic_DNA"/>
</dbReference>
<sequence length="472" mass="53046">MNDFVKHARAPGNMVIVGFGSIGQGGLPLILRHIEIKPEQITIITADERGADEAKAYGIRFIQTPLTRDNYQSELDTLIHRGDFLVNLSVDVSSVALIEFCQARGAMYIDTCIEPWAGGYTDPNKPFSARSNYALREKMLALKEKYPNGPTAVVAQGANPGMVSHLVKQALINLQKDILGTDTIPKTREQWGKLAQKLNIEVIHIAERDTQITDKPKQMGEFVNTWSCDGFVSEGSQPAELGWGTHEKHFPKDGGRHESGCDASIYLKRPGATVKVRTWTPNYGHFHGFLITHNEAISIADYFTLRDSGKVIYRPTCHYAYHPCDNAVMSLHEFNGKNFQMQERQRVMRDEIIDGMDELGVLLAGHKKNAYWYGSQLTIQEARELAPFNGPTSLQVTCAVLAGIVWAIENPKAGIVESDEMDFQRNMEVMLPYLGPVIGQYTDWTPLHERGELYEEDVDNDYAWQFKNVRVV</sequence>
<dbReference type="InterPro" id="IPR032095">
    <property type="entry name" value="Sacchrp_dh-like_C"/>
</dbReference>
<dbReference type="AlphaFoldDB" id="A0A4R6UT34"/>
<feature type="domain" description="Saccharopine dehydrogenase-like C-terminal" evidence="2">
    <location>
        <begin position="157"/>
        <end position="436"/>
    </location>
</feature>
<organism evidence="3 4">
    <name type="scientific">Permianibacter aggregans</name>
    <dbReference type="NCBI Taxonomy" id="1510150"/>
    <lineage>
        <taxon>Bacteria</taxon>
        <taxon>Pseudomonadati</taxon>
        <taxon>Pseudomonadota</taxon>
        <taxon>Gammaproteobacteria</taxon>
        <taxon>Pseudomonadales</taxon>
        <taxon>Pseudomonadaceae</taxon>
        <taxon>Permianibacter</taxon>
    </lineage>
</organism>
<name>A0A4R6UT34_9GAMM</name>
<evidence type="ECO:0000259" key="1">
    <source>
        <dbReference type="Pfam" id="PF03435"/>
    </source>
</evidence>
<dbReference type="InterPro" id="IPR023181">
    <property type="entry name" value="Homospermid_syn-like_C"/>
</dbReference>
<comment type="caution">
    <text evidence="3">The sequence shown here is derived from an EMBL/GenBank/DDBJ whole genome shotgun (WGS) entry which is preliminary data.</text>
</comment>
<evidence type="ECO:0000313" key="3">
    <source>
        <dbReference type="EMBL" id="TDQ50400.1"/>
    </source>
</evidence>
<reference evidence="3 4" key="1">
    <citation type="submission" date="2019-03" db="EMBL/GenBank/DDBJ databases">
        <title>Genomic Encyclopedia of Type Strains, Phase IV (KMG-IV): sequencing the most valuable type-strain genomes for metagenomic binning, comparative biology and taxonomic classification.</title>
        <authorList>
            <person name="Goeker M."/>
        </authorList>
    </citation>
    <scope>NUCLEOTIDE SEQUENCE [LARGE SCALE GENOMIC DNA]</scope>
    <source>
        <strain evidence="3 4">DSM 103792</strain>
    </source>
</reference>
<dbReference type="Pfam" id="PF03435">
    <property type="entry name" value="Sacchrp_dh_NADP"/>
    <property type="match status" value="1"/>
</dbReference>
<keyword evidence="4" id="KW-1185">Reference proteome</keyword>
<evidence type="ECO:0000259" key="2">
    <source>
        <dbReference type="Pfam" id="PF16653"/>
    </source>
</evidence>
<dbReference type="Proteomes" id="UP000295375">
    <property type="component" value="Unassembled WGS sequence"/>
</dbReference>
<dbReference type="RefSeq" id="WP_133587530.1">
    <property type="nucleotide sequence ID" value="NZ_CP037953.1"/>
</dbReference>
<dbReference type="Gene3D" id="3.40.50.720">
    <property type="entry name" value="NAD(P)-binding Rossmann-like Domain"/>
    <property type="match status" value="1"/>
</dbReference>
<proteinExistence type="predicted"/>
<dbReference type="Gene3D" id="3.30.360.30">
    <property type="entry name" value="homospermidine synthase like"/>
    <property type="match status" value="1"/>
</dbReference>
<feature type="domain" description="Saccharopine dehydrogenase NADP binding" evidence="1">
    <location>
        <begin position="15"/>
        <end position="153"/>
    </location>
</feature>
<dbReference type="OrthoDB" id="9767495at2"/>
<dbReference type="Pfam" id="PF16653">
    <property type="entry name" value="Sacchrp_dh_C"/>
    <property type="match status" value="1"/>
</dbReference>
<dbReference type="InterPro" id="IPR005097">
    <property type="entry name" value="Sacchrp_dh_NADP-bd"/>
</dbReference>
<gene>
    <name evidence="3" type="ORF">EV696_10281</name>
</gene>
<evidence type="ECO:0000313" key="4">
    <source>
        <dbReference type="Proteomes" id="UP000295375"/>
    </source>
</evidence>
<accession>A0A4R6UT34</accession>